<dbReference type="GO" id="GO:0016878">
    <property type="term" value="F:acid-thiol ligase activity"/>
    <property type="evidence" value="ECO:0007669"/>
    <property type="project" value="UniProtKB-ARBA"/>
</dbReference>
<evidence type="ECO:0000313" key="5">
    <source>
        <dbReference type="Proteomes" id="UP000515307"/>
    </source>
</evidence>
<evidence type="ECO:0000256" key="1">
    <source>
        <dbReference type="SAM" id="MobiDB-lite"/>
    </source>
</evidence>
<sequence length="954" mass="102644">MGLAGPSVPRTDARHRRRPHRRHADGTQGTSVQGRSTQVSGELDFASLWRRIAADHPGRPALIHGSSTVTWRQFDNQAATLAAHLRSRGLGRGDVAALALPNRPEHLVCLAACLRIGVVPANINYRYRARELGGMLTLLTPSAVFLAPEQLTEMSAAHTALPGCRTWIATGPQDLPAWTQSLERILSAQGSADLDDPWVSSPDDTFIKCTGGTTGEPAAIRWRVGDLARNLNAHNPWLRRSSMEAAGLISVADARLVVASPLMHGSGQTRALGALCAGGTVITVPEPGPSAIWDTVAQHRADTLAIVGDPLARPLATALHRRPDRWDLSRLATITSSGAAWSQQAKRSLLNALPHTRLIETLGATEATGIGSSTATADFVPATGTFDLGAHAVVLRPDGTPASVGQDGLLAVAQPHPLGLHPTGGLPAERFRISDGTTYLLSGDHARLAAGRRILLLGRDSECVALGGEKVYLPEITRVLLDHPDVQDAAVIPLAHPVRGHTLGALLHLAVGGEVEDVRRHACDQLADFKVPRTIVRVAAIQRTEAGKLDTTAARTQLEQARRAAAPVSEELVIAPRAPATSPGIWQHLTQVAEREQLLLESALASLFVDPTLDDKIGKALGYPDWPQPLTLLPVLAPELASATEDLAFYLQASADATAEVIDAVARHHWPRLDRHDPAAVDAVWLLMQHADLAGERRDELLFEATRNVTTQLIDGRHLALLDDRVQSLHGQPQRYGTFVLVRDEEPRFLYPLDGAYGKVDERRRLIGMPLLHEDLSHAYSPITPYGAGRTTAGNRFSPRPGPARLHTADPNRTLPSESVPPDAVPVYLAATLRHRNEIRRLRDSLPAPLHSTSRWLDLDPLTRPSCQFDAGIALNRLAARLCLDDVRRSKVLIAMGCSRRSAGLSVEIGCALAAGIPVIYVGEPSCSFDMLPEVTLVPDVDAAIETALTWAGD</sequence>
<feature type="compositionally biased region" description="Polar residues" evidence="1">
    <location>
        <begin position="27"/>
        <end position="37"/>
    </location>
</feature>
<feature type="region of interest" description="Disordered" evidence="1">
    <location>
        <begin position="788"/>
        <end position="821"/>
    </location>
</feature>
<feature type="region of interest" description="Disordered" evidence="1">
    <location>
        <begin position="1"/>
        <end position="37"/>
    </location>
</feature>
<dbReference type="SUPFAM" id="SSF56801">
    <property type="entry name" value="Acetyl-CoA synthetase-like"/>
    <property type="match status" value="1"/>
</dbReference>
<dbReference type="Pfam" id="PF13193">
    <property type="entry name" value="AMP-binding_C"/>
    <property type="match status" value="1"/>
</dbReference>
<dbReference type="InterPro" id="IPR025110">
    <property type="entry name" value="AMP-bd_C"/>
</dbReference>
<name>A0A7G7BGI7_9ACTN</name>
<evidence type="ECO:0000313" key="4">
    <source>
        <dbReference type="EMBL" id="QNE74452.1"/>
    </source>
</evidence>
<dbReference type="InterPro" id="IPR042099">
    <property type="entry name" value="ANL_N_sf"/>
</dbReference>
<dbReference type="PANTHER" id="PTHR43767">
    <property type="entry name" value="LONG-CHAIN-FATTY-ACID--COA LIGASE"/>
    <property type="match status" value="1"/>
</dbReference>
<organism evidence="4 5">
    <name type="scientific">Streptomyces finlayi</name>
    <dbReference type="NCBI Taxonomy" id="67296"/>
    <lineage>
        <taxon>Bacteria</taxon>
        <taxon>Bacillati</taxon>
        <taxon>Actinomycetota</taxon>
        <taxon>Actinomycetes</taxon>
        <taxon>Kitasatosporales</taxon>
        <taxon>Streptomycetaceae</taxon>
        <taxon>Streptomyces</taxon>
    </lineage>
</organism>
<dbReference type="AlphaFoldDB" id="A0A7G7BGI7"/>
<dbReference type="InterPro" id="IPR000873">
    <property type="entry name" value="AMP-dep_synth/lig_dom"/>
</dbReference>
<dbReference type="Proteomes" id="UP000515307">
    <property type="component" value="Chromosome"/>
</dbReference>
<dbReference type="InterPro" id="IPR045851">
    <property type="entry name" value="AMP-bd_C_sf"/>
</dbReference>
<feature type="domain" description="AMP-binding enzyme C-terminal" evidence="3">
    <location>
        <begin position="478"/>
        <end position="548"/>
    </location>
</feature>
<reference evidence="5" key="1">
    <citation type="submission" date="2019-10" db="EMBL/GenBank/DDBJ databases">
        <title>Antimicrobial potential of Antarctic Bacteria.</title>
        <authorList>
            <person name="Benaud N."/>
            <person name="Edwards R.J."/>
            <person name="Ferrari B.C."/>
        </authorList>
    </citation>
    <scope>NUCLEOTIDE SEQUENCE [LARGE SCALE GENOMIC DNA]</scope>
    <source>
        <strain evidence="5">NBSH44</strain>
    </source>
</reference>
<keyword evidence="5" id="KW-1185">Reference proteome</keyword>
<evidence type="ECO:0000259" key="2">
    <source>
        <dbReference type="Pfam" id="PF00501"/>
    </source>
</evidence>
<dbReference type="Gene3D" id="3.40.50.12780">
    <property type="entry name" value="N-terminal domain of ligase-like"/>
    <property type="match status" value="1"/>
</dbReference>
<feature type="domain" description="AMP-dependent synthetase/ligase" evidence="2">
    <location>
        <begin position="50"/>
        <end position="416"/>
    </location>
</feature>
<dbReference type="EMBL" id="CP045702">
    <property type="protein sequence ID" value="QNE74452.1"/>
    <property type="molecule type" value="Genomic_DNA"/>
</dbReference>
<dbReference type="Gene3D" id="3.40.50.450">
    <property type="match status" value="1"/>
</dbReference>
<evidence type="ECO:0000259" key="3">
    <source>
        <dbReference type="Pfam" id="PF13193"/>
    </source>
</evidence>
<accession>A0A7G7BGI7</accession>
<dbReference type="PANTHER" id="PTHR43767:SF1">
    <property type="entry name" value="NONRIBOSOMAL PEPTIDE SYNTHASE PES1 (EUROFUNG)-RELATED"/>
    <property type="match status" value="1"/>
</dbReference>
<dbReference type="Gene3D" id="3.30.300.30">
    <property type="match status" value="1"/>
</dbReference>
<gene>
    <name evidence="4" type="ORF">F0344_07375</name>
</gene>
<feature type="compositionally biased region" description="Basic residues" evidence="1">
    <location>
        <begin position="13"/>
        <end position="23"/>
    </location>
</feature>
<dbReference type="InterPro" id="IPR050237">
    <property type="entry name" value="ATP-dep_AMP-bd_enzyme"/>
</dbReference>
<dbReference type="Pfam" id="PF00501">
    <property type="entry name" value="AMP-binding"/>
    <property type="match status" value="1"/>
</dbReference>
<proteinExistence type="predicted"/>
<protein>
    <submittedName>
        <fullName evidence="4">AMP-binding protein</fullName>
    </submittedName>
</protein>
<dbReference type="KEGG" id="sfiy:F0344_07375"/>